<dbReference type="PROSITE" id="PS00571">
    <property type="entry name" value="AMIDASES"/>
    <property type="match status" value="1"/>
</dbReference>
<comment type="caution">
    <text evidence="3">The sequence shown here is derived from an EMBL/GenBank/DDBJ whole genome shotgun (WGS) entry which is preliminary data.</text>
</comment>
<dbReference type="InterPro" id="IPR020556">
    <property type="entry name" value="Amidase_CS"/>
</dbReference>
<dbReference type="PANTHER" id="PTHR11895:SF7">
    <property type="entry name" value="GLUTAMYL-TRNA(GLN) AMIDOTRANSFERASE SUBUNIT A, MITOCHONDRIAL"/>
    <property type="match status" value="1"/>
</dbReference>
<dbReference type="GO" id="GO:0003824">
    <property type="term" value="F:catalytic activity"/>
    <property type="evidence" value="ECO:0007669"/>
    <property type="project" value="InterPro"/>
</dbReference>
<dbReference type="SUPFAM" id="SSF75304">
    <property type="entry name" value="Amidase signature (AS) enzymes"/>
    <property type="match status" value="1"/>
</dbReference>
<accession>A0A934KF20</accession>
<sequence length="429" mass="43823">MTKQELAWLTATEIRSLLAAGDIQSGDVVAAHLERIARLNPALAAYVHVDPLAAPGAGLLAGTSVAVKDTQPVTGMPWTHGSPRYSARVADHDAIAVSRIRRQGAAILGKSNLPELAAAVGTTNPLFPPAHNPWRPGITPGGSSGGSGAAVAAGLCTFATGDDMGGSIRIPSACCGVVGIRPSRGLVAEEKPDPTGLSVQGPLARSVADLRLVLGVLAAPQLAPPAASRAARIGVVRHSSRAIAAECAGACERAAQVLSRLGHELGELSWEPEPFASAYQVVRPASVATEPGDPSEYGESAGRLIAAGRRLALTDYLSALQSGLAAGAALREQLGGWDALLTPTLGQLPMAIEAVPPFLSAEWSEYTQFVLPVSFAGLPAVSVPAGFAGGLPVGVQLIGGFGRDWALLDLAESLEAQEGFGFVRPAELG</sequence>
<evidence type="ECO:0000256" key="1">
    <source>
        <dbReference type="ARBA" id="ARBA00009199"/>
    </source>
</evidence>
<dbReference type="PANTHER" id="PTHR11895">
    <property type="entry name" value="TRANSAMIDASE"/>
    <property type="match status" value="1"/>
</dbReference>
<name>A0A934KF20_9BACT</name>
<protein>
    <submittedName>
        <fullName evidence="3">Amidase</fullName>
    </submittedName>
</protein>
<organism evidence="3 4">
    <name type="scientific">Candidatus Dormiibacter inghamiae</name>
    <dbReference type="NCBI Taxonomy" id="3127013"/>
    <lineage>
        <taxon>Bacteria</taxon>
        <taxon>Bacillati</taxon>
        <taxon>Candidatus Dormiibacterota</taxon>
        <taxon>Candidatus Dormibacteria</taxon>
        <taxon>Candidatus Dormibacterales</taxon>
        <taxon>Candidatus Dormibacteraceae</taxon>
        <taxon>Candidatus Dormiibacter</taxon>
    </lineage>
</organism>
<evidence type="ECO:0000313" key="4">
    <source>
        <dbReference type="Proteomes" id="UP000620075"/>
    </source>
</evidence>
<dbReference type="InterPro" id="IPR000120">
    <property type="entry name" value="Amidase"/>
</dbReference>
<dbReference type="Pfam" id="PF01425">
    <property type="entry name" value="Amidase"/>
    <property type="match status" value="1"/>
</dbReference>
<gene>
    <name evidence="3" type="ORF">JF888_14445</name>
</gene>
<evidence type="ECO:0000259" key="2">
    <source>
        <dbReference type="Pfam" id="PF01425"/>
    </source>
</evidence>
<dbReference type="Proteomes" id="UP000620075">
    <property type="component" value="Unassembled WGS sequence"/>
</dbReference>
<dbReference type="Gene3D" id="3.90.1300.10">
    <property type="entry name" value="Amidase signature (AS) domain"/>
    <property type="match status" value="1"/>
</dbReference>
<dbReference type="EMBL" id="JAEKNQ010000057">
    <property type="protein sequence ID" value="MBJ7604364.1"/>
    <property type="molecule type" value="Genomic_DNA"/>
</dbReference>
<proteinExistence type="inferred from homology"/>
<comment type="similarity">
    <text evidence="1">Belongs to the amidase family.</text>
</comment>
<dbReference type="RefSeq" id="WP_338181880.1">
    <property type="nucleotide sequence ID" value="NZ_JAEKNQ010000057.1"/>
</dbReference>
<evidence type="ECO:0000313" key="3">
    <source>
        <dbReference type="EMBL" id="MBJ7604364.1"/>
    </source>
</evidence>
<dbReference type="AlphaFoldDB" id="A0A934KF20"/>
<dbReference type="InterPro" id="IPR023631">
    <property type="entry name" value="Amidase_dom"/>
</dbReference>
<dbReference type="InterPro" id="IPR036928">
    <property type="entry name" value="AS_sf"/>
</dbReference>
<feature type="domain" description="Amidase" evidence="2">
    <location>
        <begin position="29"/>
        <end position="408"/>
    </location>
</feature>
<reference evidence="3 4" key="1">
    <citation type="submission" date="2020-10" db="EMBL/GenBank/DDBJ databases">
        <title>Ca. Dormibacterota MAGs.</title>
        <authorList>
            <person name="Montgomery K."/>
        </authorList>
    </citation>
    <scope>NUCLEOTIDE SEQUENCE [LARGE SCALE GENOMIC DNA]</scope>
    <source>
        <strain evidence="3">SC8811_S16_3</strain>
    </source>
</reference>